<evidence type="ECO:0000313" key="7">
    <source>
        <dbReference type="EMBL" id="MFD0872455.1"/>
    </source>
</evidence>
<accession>A0ABW3DGP3</accession>
<protein>
    <recommendedName>
        <fullName evidence="4">Mini-ribonuclease 3</fullName>
        <shortName evidence="4">Mini-3</shortName>
        <shortName evidence="4">Mini-RNase 3</shortName>
        <ecNumber evidence="4">3.1.26.-</ecNumber>
    </recommendedName>
    <alternativeName>
        <fullName evidence="4">Mini-RNase III</fullName>
        <shortName evidence="4">Mini-III</shortName>
    </alternativeName>
</protein>
<keyword evidence="2 4" id="KW-0255">Endonuclease</keyword>
<dbReference type="EC" id="3.1.26.-" evidence="4"/>
<dbReference type="EMBL" id="JBHTIU010000109">
    <property type="protein sequence ID" value="MFD0872455.1"/>
    <property type="molecule type" value="Genomic_DNA"/>
</dbReference>
<evidence type="ECO:0000313" key="8">
    <source>
        <dbReference type="Proteomes" id="UP001597120"/>
    </source>
</evidence>
<keyword evidence="4" id="KW-0699">rRNA-binding</keyword>
<proteinExistence type="inferred from homology"/>
<evidence type="ECO:0000256" key="1">
    <source>
        <dbReference type="ARBA" id="ARBA00022722"/>
    </source>
</evidence>
<feature type="region of interest" description="Disordered" evidence="5">
    <location>
        <begin position="133"/>
        <end position="152"/>
    </location>
</feature>
<keyword evidence="4" id="KW-0963">Cytoplasm</keyword>
<dbReference type="InterPro" id="IPR000999">
    <property type="entry name" value="RNase_III_dom"/>
</dbReference>
<name>A0ABW3DGP3_9BACL</name>
<keyword evidence="1 4" id="KW-0540">Nuclease</keyword>
<keyword evidence="8" id="KW-1185">Reference proteome</keyword>
<dbReference type="Proteomes" id="UP001597120">
    <property type="component" value="Unassembled WGS sequence"/>
</dbReference>
<keyword evidence="4" id="KW-0690">Ribosome biogenesis</keyword>
<comment type="cofactor">
    <cofactor evidence="4">
        <name>Mg(2+)</name>
        <dbReference type="ChEBI" id="CHEBI:18420"/>
    </cofactor>
</comment>
<dbReference type="HAMAP" id="MF_01468">
    <property type="entry name" value="RNase_Mini_III"/>
    <property type="match status" value="1"/>
</dbReference>
<dbReference type="Pfam" id="PF00636">
    <property type="entry name" value="Ribonuclease_3"/>
    <property type="match status" value="1"/>
</dbReference>
<gene>
    <name evidence="4" type="primary">mrnC</name>
    <name evidence="7" type="ORF">ACFQ03_25360</name>
</gene>
<evidence type="ECO:0000256" key="3">
    <source>
        <dbReference type="ARBA" id="ARBA00022801"/>
    </source>
</evidence>
<keyword evidence="4" id="KW-0460">Magnesium</keyword>
<evidence type="ECO:0000256" key="2">
    <source>
        <dbReference type="ARBA" id="ARBA00022759"/>
    </source>
</evidence>
<dbReference type="PANTHER" id="PTHR34276">
    <property type="entry name" value="MINI-RIBONUCLEASE 3"/>
    <property type="match status" value="1"/>
</dbReference>
<feature type="active site" evidence="4">
    <location>
        <position position="28"/>
    </location>
</feature>
<organism evidence="7 8">
    <name type="scientific">Paenibacillus residui</name>
    <dbReference type="NCBI Taxonomy" id="629724"/>
    <lineage>
        <taxon>Bacteria</taxon>
        <taxon>Bacillati</taxon>
        <taxon>Bacillota</taxon>
        <taxon>Bacilli</taxon>
        <taxon>Bacillales</taxon>
        <taxon>Paenibacillaceae</taxon>
        <taxon>Paenibacillus</taxon>
    </lineage>
</organism>
<keyword evidence="4" id="KW-0698">rRNA processing</keyword>
<evidence type="ECO:0000256" key="4">
    <source>
        <dbReference type="HAMAP-Rule" id="MF_01468"/>
    </source>
</evidence>
<comment type="similarity">
    <text evidence="4">Belongs to the MrnC RNase family.</text>
</comment>
<feature type="domain" description="RNase III" evidence="6">
    <location>
        <begin position="22"/>
        <end position="117"/>
    </location>
</feature>
<comment type="function">
    <text evidence="4">Involved in correct processing of both the 5' and 3' ends of 23S rRNA precursor. Processes 30S rRNA precursor transcript even in absence of ribonuclease 3 (Rnc); Rnc processes 30S rRNA into smaller rRNA precursors.</text>
</comment>
<keyword evidence="3 4" id="KW-0378">Hydrolase</keyword>
<sequence>MTKHSLFQYPGGADPKLMNPLVLAYIGDAVYELAVRQHLASRANFRPNQLHKQATRYVSAKAQALALERWQPVLTEEEADVVRRGRNAKSGTSPKNTDILVYRHSTALECLVGYLYCLGREDRLSQLINLSLGMEGGESPSTDELQHDRRRD</sequence>
<keyword evidence="4" id="KW-0694">RNA-binding</keyword>
<dbReference type="InterPro" id="IPR008226">
    <property type="entry name" value="Mini3_fam"/>
</dbReference>
<comment type="caution">
    <text evidence="7">The sequence shown here is derived from an EMBL/GenBank/DDBJ whole genome shotgun (WGS) entry which is preliminary data.</text>
</comment>
<dbReference type="Gene3D" id="1.10.1520.10">
    <property type="entry name" value="Ribonuclease III domain"/>
    <property type="match status" value="1"/>
</dbReference>
<dbReference type="InterPro" id="IPR036389">
    <property type="entry name" value="RNase_III_sf"/>
</dbReference>
<dbReference type="RefSeq" id="WP_379291829.1">
    <property type="nucleotide sequence ID" value="NZ_JBHTIU010000109.1"/>
</dbReference>
<comment type="subcellular location">
    <subcellularLocation>
        <location evidence="4">Cytoplasm</location>
    </subcellularLocation>
</comment>
<dbReference type="SUPFAM" id="SSF69065">
    <property type="entry name" value="RNase III domain-like"/>
    <property type="match status" value="1"/>
</dbReference>
<reference evidence="8" key="1">
    <citation type="journal article" date="2019" name="Int. J. Syst. Evol. Microbiol.">
        <title>The Global Catalogue of Microorganisms (GCM) 10K type strain sequencing project: providing services to taxonomists for standard genome sequencing and annotation.</title>
        <authorList>
            <consortium name="The Broad Institute Genomics Platform"/>
            <consortium name="The Broad Institute Genome Sequencing Center for Infectious Disease"/>
            <person name="Wu L."/>
            <person name="Ma J."/>
        </authorList>
    </citation>
    <scope>NUCLEOTIDE SEQUENCE [LARGE SCALE GENOMIC DNA]</scope>
    <source>
        <strain evidence="8">CCUG 57263</strain>
    </source>
</reference>
<evidence type="ECO:0000256" key="5">
    <source>
        <dbReference type="SAM" id="MobiDB-lite"/>
    </source>
</evidence>
<comment type="subunit">
    <text evidence="4">Homodimer.</text>
</comment>
<dbReference type="PANTHER" id="PTHR34276:SF1">
    <property type="entry name" value="MINI-RIBONUCLEASE 3"/>
    <property type="match status" value="1"/>
</dbReference>
<evidence type="ECO:0000259" key="6">
    <source>
        <dbReference type="Pfam" id="PF00636"/>
    </source>
</evidence>